<evidence type="ECO:0000313" key="1">
    <source>
        <dbReference type="EMBL" id="KAK5824783.1"/>
    </source>
</evidence>
<gene>
    <name evidence="1" type="ORF">PVK06_019567</name>
</gene>
<dbReference type="Proteomes" id="UP001358586">
    <property type="component" value="Chromosome 6"/>
</dbReference>
<sequence length="101" mass="10951">MLGVPSSPTSFDQVPGCDHITYSGSPYLDMFDAPSTTTVLGEKKVTIKDCVPPNRHAYHDQSQRLPNGKTAKQIAFEGIAIIQGRNEEYAISSAAHTFVVV</sequence>
<name>A0ABR0PK21_GOSAR</name>
<accession>A0ABR0PK21</accession>
<evidence type="ECO:0000313" key="2">
    <source>
        <dbReference type="Proteomes" id="UP001358586"/>
    </source>
</evidence>
<comment type="caution">
    <text evidence="1">The sequence shown here is derived from an EMBL/GenBank/DDBJ whole genome shotgun (WGS) entry which is preliminary data.</text>
</comment>
<protein>
    <submittedName>
        <fullName evidence="1">Uncharacterized protein</fullName>
    </submittedName>
</protein>
<dbReference type="EMBL" id="JARKNE010000006">
    <property type="protein sequence ID" value="KAK5824783.1"/>
    <property type="molecule type" value="Genomic_DNA"/>
</dbReference>
<reference evidence="1 2" key="1">
    <citation type="submission" date="2023-03" db="EMBL/GenBank/DDBJ databases">
        <title>WGS of Gossypium arboreum.</title>
        <authorList>
            <person name="Yu D."/>
        </authorList>
    </citation>
    <scope>NUCLEOTIDE SEQUENCE [LARGE SCALE GENOMIC DNA]</scope>
    <source>
        <tissue evidence="1">Leaf</tissue>
    </source>
</reference>
<organism evidence="1 2">
    <name type="scientific">Gossypium arboreum</name>
    <name type="common">Tree cotton</name>
    <name type="synonym">Gossypium nanking</name>
    <dbReference type="NCBI Taxonomy" id="29729"/>
    <lineage>
        <taxon>Eukaryota</taxon>
        <taxon>Viridiplantae</taxon>
        <taxon>Streptophyta</taxon>
        <taxon>Embryophyta</taxon>
        <taxon>Tracheophyta</taxon>
        <taxon>Spermatophyta</taxon>
        <taxon>Magnoliopsida</taxon>
        <taxon>eudicotyledons</taxon>
        <taxon>Gunneridae</taxon>
        <taxon>Pentapetalae</taxon>
        <taxon>rosids</taxon>
        <taxon>malvids</taxon>
        <taxon>Malvales</taxon>
        <taxon>Malvaceae</taxon>
        <taxon>Malvoideae</taxon>
        <taxon>Gossypium</taxon>
    </lineage>
</organism>
<keyword evidence="2" id="KW-1185">Reference proteome</keyword>
<proteinExistence type="predicted"/>